<keyword evidence="5 7" id="KW-0472">Membrane</keyword>
<evidence type="ECO:0000256" key="3">
    <source>
        <dbReference type="ARBA" id="ARBA00022519"/>
    </source>
</evidence>
<name>A0AAE3EV58_9FLAO</name>
<dbReference type="EMBL" id="JAIRBC010000017">
    <property type="protein sequence ID" value="MCG2461607.1"/>
    <property type="molecule type" value="Genomic_DNA"/>
</dbReference>
<dbReference type="RefSeq" id="WP_317902748.1">
    <property type="nucleotide sequence ID" value="NZ_JAIRBC010000017.1"/>
</dbReference>
<keyword evidence="3" id="KW-0997">Cell inner membrane</keyword>
<reference evidence="8" key="1">
    <citation type="submission" date="2023-02" db="EMBL/GenBank/DDBJ databases">
        <title>Genome of Flavobacteriaceae gen. nov. sp. strain F89.</title>
        <authorList>
            <person name="Wang Y."/>
        </authorList>
    </citation>
    <scope>NUCLEOTIDE SEQUENCE</scope>
    <source>
        <strain evidence="8">F89</strain>
    </source>
</reference>
<dbReference type="PANTHER" id="PTHR30606:SF10">
    <property type="entry name" value="PHOSPHATIDYLINOSITOL MANNOSIDE ACYLTRANSFERASE"/>
    <property type="match status" value="1"/>
</dbReference>
<evidence type="ECO:0000256" key="4">
    <source>
        <dbReference type="ARBA" id="ARBA00022679"/>
    </source>
</evidence>
<evidence type="ECO:0000313" key="9">
    <source>
        <dbReference type="Proteomes" id="UP001200642"/>
    </source>
</evidence>
<accession>A0AAE3EV58</accession>
<dbReference type="Pfam" id="PF03279">
    <property type="entry name" value="Lip_A_acyltrans"/>
    <property type="match status" value="1"/>
</dbReference>
<dbReference type="PANTHER" id="PTHR30606">
    <property type="entry name" value="LIPID A BIOSYNTHESIS LAUROYL ACYLTRANSFERASE"/>
    <property type="match status" value="1"/>
</dbReference>
<evidence type="ECO:0000256" key="6">
    <source>
        <dbReference type="ARBA" id="ARBA00023315"/>
    </source>
</evidence>
<evidence type="ECO:0000256" key="1">
    <source>
        <dbReference type="ARBA" id="ARBA00004533"/>
    </source>
</evidence>
<keyword evidence="7" id="KW-0812">Transmembrane</keyword>
<dbReference type="CDD" id="cd07984">
    <property type="entry name" value="LPLAT_LABLAT-like"/>
    <property type="match status" value="1"/>
</dbReference>
<evidence type="ECO:0000256" key="5">
    <source>
        <dbReference type="ARBA" id="ARBA00023136"/>
    </source>
</evidence>
<keyword evidence="7" id="KW-1133">Transmembrane helix</keyword>
<comment type="subcellular location">
    <subcellularLocation>
        <location evidence="1">Cell inner membrane</location>
    </subcellularLocation>
</comment>
<feature type="transmembrane region" description="Helical" evidence="7">
    <location>
        <begin position="12"/>
        <end position="40"/>
    </location>
</feature>
<protein>
    <submittedName>
        <fullName evidence="8">Lysophospholipid acyltransferase family protein</fullName>
    </submittedName>
</protein>
<dbReference type="AlphaFoldDB" id="A0AAE3EV58"/>
<comment type="caution">
    <text evidence="8">The sequence shown here is derived from an EMBL/GenBank/DDBJ whole genome shotgun (WGS) entry which is preliminary data.</text>
</comment>
<evidence type="ECO:0000256" key="7">
    <source>
        <dbReference type="SAM" id="Phobius"/>
    </source>
</evidence>
<keyword evidence="9" id="KW-1185">Reference proteome</keyword>
<keyword evidence="2" id="KW-1003">Cell membrane</keyword>
<keyword evidence="6 8" id="KW-0012">Acyltransferase</keyword>
<dbReference type="GO" id="GO:0009247">
    <property type="term" value="P:glycolipid biosynthetic process"/>
    <property type="evidence" value="ECO:0007669"/>
    <property type="project" value="UniProtKB-ARBA"/>
</dbReference>
<dbReference type="Proteomes" id="UP001200642">
    <property type="component" value="Unassembled WGS sequence"/>
</dbReference>
<sequence length="302" mass="35822">MNIDYSSKIKFLPFYLLSILPMPVLYLLSDAVFVLIYYIIGYRKKVVMKNIRGSFPTKNGEEIKRISKDFYRHFCDTIFESIKRLTIGTNAIRKRLRIKNPELLESFINDRRNILFYTAHQGNWEWLTFMPIFFPYPSNTFFSPLKNKYFNELSQLMRERFGIRCVPSSKGYRTIIEGTRADTLTMNCIIGDQSPHAQSSLHWCHFLNRETAFFTGAEKIAKKTNPVVLFPYFKKVKRGYYELEFQLIHANPQELGPMEIVERYAKQLESAILRSPNLWLWSHNRWKLNEKIERDPNIKKSA</sequence>
<dbReference type="InterPro" id="IPR004960">
    <property type="entry name" value="LipA_acyltrans"/>
</dbReference>
<dbReference type="GO" id="GO:0005886">
    <property type="term" value="C:plasma membrane"/>
    <property type="evidence" value="ECO:0007669"/>
    <property type="project" value="UniProtKB-SubCell"/>
</dbReference>
<keyword evidence="4" id="KW-0808">Transferase</keyword>
<evidence type="ECO:0000256" key="2">
    <source>
        <dbReference type="ARBA" id="ARBA00022475"/>
    </source>
</evidence>
<gene>
    <name evidence="8" type="ORF">K8352_12675</name>
</gene>
<proteinExistence type="predicted"/>
<organism evidence="8 9">
    <name type="scientific">Cerina litoralis</name>
    <dbReference type="NCBI Taxonomy" id="2874477"/>
    <lineage>
        <taxon>Bacteria</taxon>
        <taxon>Pseudomonadati</taxon>
        <taxon>Bacteroidota</taxon>
        <taxon>Flavobacteriia</taxon>
        <taxon>Flavobacteriales</taxon>
        <taxon>Flavobacteriaceae</taxon>
        <taxon>Cerina</taxon>
    </lineage>
</organism>
<evidence type="ECO:0000313" key="8">
    <source>
        <dbReference type="EMBL" id="MCG2461607.1"/>
    </source>
</evidence>
<dbReference type="GO" id="GO:0016746">
    <property type="term" value="F:acyltransferase activity"/>
    <property type="evidence" value="ECO:0007669"/>
    <property type="project" value="UniProtKB-KW"/>
</dbReference>